<evidence type="ECO:0000313" key="2">
    <source>
        <dbReference type="Proteomes" id="UP000011939"/>
    </source>
</evidence>
<dbReference type="STRING" id="1244083.CSUNSWCD_855"/>
<comment type="caution">
    <text evidence="1">The sequence shown here is derived from an EMBL/GenBank/DDBJ whole genome shotgun (WGS) entry which is preliminary data.</text>
</comment>
<protein>
    <submittedName>
        <fullName evidence="1">Uncharacterized protein</fullName>
    </submittedName>
</protein>
<dbReference type="AlphaFoldDB" id="M5INS6"/>
<sequence>MLAAKIAQEVAKDNTVIFFITFPFDKIFSKRDYMALSST</sequence>
<reference evidence="1 2" key="1">
    <citation type="journal article" date="2013" name="Genome Announc.">
        <title>Genome Sequence of Campylobacter showae UNSWCD, Isolated from a Patient with Crohn's Disease.</title>
        <authorList>
            <person name="Tay A.P."/>
            <person name="Kaakoush N.O."/>
            <person name="Deshpande N.P."/>
            <person name="Chen Z."/>
            <person name="Mitchell H."/>
            <person name="Wilkins M.R."/>
        </authorList>
    </citation>
    <scope>NUCLEOTIDE SEQUENCE [LARGE SCALE GENOMIC DNA]</scope>
    <source>
        <strain evidence="1 2">CSUNSWCD</strain>
    </source>
</reference>
<dbReference type="Proteomes" id="UP000011939">
    <property type="component" value="Unassembled WGS sequence"/>
</dbReference>
<evidence type="ECO:0000313" key="1">
    <source>
        <dbReference type="EMBL" id="EKU10529.1"/>
    </source>
</evidence>
<dbReference type="EMBL" id="AMZQ01000012">
    <property type="protein sequence ID" value="EKU10529.1"/>
    <property type="molecule type" value="Genomic_DNA"/>
</dbReference>
<accession>M5INS6</accession>
<name>M5INS6_9BACT</name>
<gene>
    <name evidence="1" type="ORF">CSUNSWCD_855</name>
</gene>
<proteinExistence type="predicted"/>
<organism evidence="1 2">
    <name type="scientific">Campylobacter showae CSUNSWCD</name>
    <dbReference type="NCBI Taxonomy" id="1244083"/>
    <lineage>
        <taxon>Bacteria</taxon>
        <taxon>Pseudomonadati</taxon>
        <taxon>Campylobacterota</taxon>
        <taxon>Epsilonproteobacteria</taxon>
        <taxon>Campylobacterales</taxon>
        <taxon>Campylobacteraceae</taxon>
        <taxon>Campylobacter</taxon>
    </lineage>
</organism>